<keyword evidence="3 6" id="KW-1133">Transmembrane helix</keyword>
<feature type="transmembrane region" description="Helical" evidence="6">
    <location>
        <begin position="415"/>
        <end position="432"/>
    </location>
</feature>
<keyword evidence="2 6" id="KW-0812">Transmembrane</keyword>
<evidence type="ECO:0000313" key="8">
    <source>
        <dbReference type="Proteomes" id="UP001283341"/>
    </source>
</evidence>
<reference evidence="7" key="2">
    <citation type="submission" date="2023-06" db="EMBL/GenBank/DDBJ databases">
        <authorList>
            <consortium name="Lawrence Berkeley National Laboratory"/>
            <person name="Haridas S."/>
            <person name="Hensen N."/>
            <person name="Bonometti L."/>
            <person name="Westerberg I."/>
            <person name="Brannstrom I.O."/>
            <person name="Guillou S."/>
            <person name="Cros-Aarteil S."/>
            <person name="Calhoun S."/>
            <person name="Kuo A."/>
            <person name="Mondo S."/>
            <person name="Pangilinan J."/>
            <person name="Riley R."/>
            <person name="Labutti K."/>
            <person name="Andreopoulos B."/>
            <person name="Lipzen A."/>
            <person name="Chen C."/>
            <person name="Yanf M."/>
            <person name="Daum C."/>
            <person name="Ng V."/>
            <person name="Clum A."/>
            <person name="Steindorff A."/>
            <person name="Ohm R."/>
            <person name="Martin F."/>
            <person name="Silar P."/>
            <person name="Natvig D."/>
            <person name="Lalanne C."/>
            <person name="Gautier V."/>
            <person name="Ament-Velasquez S.L."/>
            <person name="Kruys A."/>
            <person name="Hutchinson M.I."/>
            <person name="Powell A.J."/>
            <person name="Barry K."/>
            <person name="Miller A.N."/>
            <person name="Grigoriev I.V."/>
            <person name="Debuchy R."/>
            <person name="Gladieux P."/>
            <person name="Thoren M.H."/>
            <person name="Johannesson H."/>
        </authorList>
    </citation>
    <scope>NUCLEOTIDE SEQUENCE</scope>
    <source>
        <strain evidence="7">CBS 118394</strain>
    </source>
</reference>
<evidence type="ECO:0000256" key="2">
    <source>
        <dbReference type="ARBA" id="ARBA00022692"/>
    </source>
</evidence>
<dbReference type="GO" id="GO:0016020">
    <property type="term" value="C:membrane"/>
    <property type="evidence" value="ECO:0007669"/>
    <property type="project" value="UniProtKB-SubCell"/>
</dbReference>
<comment type="subcellular location">
    <subcellularLocation>
        <location evidence="1">Membrane</location>
        <topology evidence="1">Multi-pass membrane protein</topology>
    </subcellularLocation>
</comment>
<keyword evidence="8" id="KW-1185">Reference proteome</keyword>
<evidence type="ECO:0000313" key="7">
    <source>
        <dbReference type="EMBL" id="KAK3322845.1"/>
    </source>
</evidence>
<evidence type="ECO:0000256" key="3">
    <source>
        <dbReference type="ARBA" id="ARBA00022989"/>
    </source>
</evidence>
<feature type="transmembrane region" description="Helical" evidence="6">
    <location>
        <begin position="381"/>
        <end position="403"/>
    </location>
</feature>
<sequence length="447" mass="48500">MQNKLFLVDTGRFYQSAKIAGQKGHDSGRPHHTYRRRTILTVAAVQEFVCAKYYHGNEGVIPDEDRCKIDAVQSEVAFINGWKDVFEMLPAIVLAVPYGALADRIGRKVFLLAIVGIAMNDFWMRIVFWFPDFFGVRALSTLSSISHVTVADVCPSDQRTTAFSQLQFAMMAAQFVFVSIGGVLVSVNPWIPMLISSVVTFMGFAGACLFLPETRPPTTTAERELPPQPRNGDEHGGAVSDHRRRSARWVAANGRLVVVLMAFFPATLDQQAGGSLLLHYAAKRFNWTMGSASFLISLGAGINLVVHAISIPSLLSYLLRHLTLHEIVKDKRIAQVSGAFLVAGVMTMFAPSFLTSMGLALTVPTRSIVTSLVAKGHLAALYTISVLVYGGMLAGGPVLASAFHWGLRIGGLWQGLPYLVICVCFAVALPTLSSAPSRGKDTAIGIE</sequence>
<feature type="transmembrane region" description="Helical" evidence="6">
    <location>
        <begin position="109"/>
        <end position="128"/>
    </location>
</feature>
<accession>A0AAE0ID96</accession>
<dbReference type="InterPro" id="IPR011701">
    <property type="entry name" value="MFS"/>
</dbReference>
<gene>
    <name evidence="7" type="ORF">B0H66DRAFT_581797</name>
</gene>
<dbReference type="PANTHER" id="PTHR23507:SF1">
    <property type="entry name" value="FI18259P1-RELATED"/>
    <property type="match status" value="1"/>
</dbReference>
<reference evidence="7" key="1">
    <citation type="journal article" date="2023" name="Mol. Phylogenet. Evol.">
        <title>Genome-scale phylogeny and comparative genomics of the fungal order Sordariales.</title>
        <authorList>
            <person name="Hensen N."/>
            <person name="Bonometti L."/>
            <person name="Westerberg I."/>
            <person name="Brannstrom I.O."/>
            <person name="Guillou S."/>
            <person name="Cros-Aarteil S."/>
            <person name="Calhoun S."/>
            <person name="Haridas S."/>
            <person name="Kuo A."/>
            <person name="Mondo S."/>
            <person name="Pangilinan J."/>
            <person name="Riley R."/>
            <person name="LaButti K."/>
            <person name="Andreopoulos B."/>
            <person name="Lipzen A."/>
            <person name="Chen C."/>
            <person name="Yan M."/>
            <person name="Daum C."/>
            <person name="Ng V."/>
            <person name="Clum A."/>
            <person name="Steindorff A."/>
            <person name="Ohm R.A."/>
            <person name="Martin F."/>
            <person name="Silar P."/>
            <person name="Natvig D.O."/>
            <person name="Lalanne C."/>
            <person name="Gautier V."/>
            <person name="Ament-Velasquez S.L."/>
            <person name="Kruys A."/>
            <person name="Hutchinson M.I."/>
            <person name="Powell A.J."/>
            <person name="Barry K."/>
            <person name="Miller A.N."/>
            <person name="Grigoriev I.V."/>
            <person name="Debuchy R."/>
            <person name="Gladieux P."/>
            <person name="Hiltunen Thoren M."/>
            <person name="Johannesson H."/>
        </authorList>
    </citation>
    <scope>NUCLEOTIDE SEQUENCE</scope>
    <source>
        <strain evidence="7">CBS 118394</strain>
    </source>
</reference>
<proteinExistence type="predicted"/>
<feature type="transmembrane region" description="Helical" evidence="6">
    <location>
        <begin position="190"/>
        <end position="211"/>
    </location>
</feature>
<dbReference type="Gene3D" id="1.20.1250.20">
    <property type="entry name" value="MFS general substrate transporter like domains"/>
    <property type="match status" value="1"/>
</dbReference>
<dbReference type="SUPFAM" id="SSF103473">
    <property type="entry name" value="MFS general substrate transporter"/>
    <property type="match status" value="1"/>
</dbReference>
<name>A0AAE0ID96_9PEZI</name>
<dbReference type="Proteomes" id="UP001283341">
    <property type="component" value="Unassembled WGS sequence"/>
</dbReference>
<evidence type="ECO:0000256" key="5">
    <source>
        <dbReference type="SAM" id="MobiDB-lite"/>
    </source>
</evidence>
<dbReference type="PANTHER" id="PTHR23507">
    <property type="entry name" value="ZGC:174356"/>
    <property type="match status" value="1"/>
</dbReference>
<dbReference type="EMBL" id="JAUEDM010000003">
    <property type="protein sequence ID" value="KAK3322845.1"/>
    <property type="molecule type" value="Genomic_DNA"/>
</dbReference>
<keyword evidence="4 6" id="KW-0472">Membrane</keyword>
<evidence type="ECO:0000256" key="4">
    <source>
        <dbReference type="ARBA" id="ARBA00023136"/>
    </source>
</evidence>
<dbReference type="Pfam" id="PF07690">
    <property type="entry name" value="MFS_1"/>
    <property type="match status" value="1"/>
</dbReference>
<evidence type="ECO:0000256" key="6">
    <source>
        <dbReference type="SAM" id="Phobius"/>
    </source>
</evidence>
<dbReference type="GO" id="GO:0022857">
    <property type="term" value="F:transmembrane transporter activity"/>
    <property type="evidence" value="ECO:0007669"/>
    <property type="project" value="InterPro"/>
</dbReference>
<evidence type="ECO:0000256" key="1">
    <source>
        <dbReference type="ARBA" id="ARBA00004141"/>
    </source>
</evidence>
<protein>
    <submittedName>
        <fullName evidence="7">Major facilitator superfamily domain-containing protein</fullName>
    </submittedName>
</protein>
<feature type="region of interest" description="Disordered" evidence="5">
    <location>
        <begin position="218"/>
        <end position="240"/>
    </location>
</feature>
<organism evidence="7 8">
    <name type="scientific">Apodospora peruviana</name>
    <dbReference type="NCBI Taxonomy" id="516989"/>
    <lineage>
        <taxon>Eukaryota</taxon>
        <taxon>Fungi</taxon>
        <taxon>Dikarya</taxon>
        <taxon>Ascomycota</taxon>
        <taxon>Pezizomycotina</taxon>
        <taxon>Sordariomycetes</taxon>
        <taxon>Sordariomycetidae</taxon>
        <taxon>Sordariales</taxon>
        <taxon>Lasiosphaeriaceae</taxon>
        <taxon>Apodospora</taxon>
    </lineage>
</organism>
<feature type="transmembrane region" description="Helical" evidence="6">
    <location>
        <begin position="249"/>
        <end position="268"/>
    </location>
</feature>
<dbReference type="AlphaFoldDB" id="A0AAE0ID96"/>
<comment type="caution">
    <text evidence="7">The sequence shown here is derived from an EMBL/GenBank/DDBJ whole genome shotgun (WGS) entry which is preliminary data.</text>
</comment>
<dbReference type="InterPro" id="IPR036259">
    <property type="entry name" value="MFS_trans_sf"/>
</dbReference>
<feature type="transmembrane region" description="Helical" evidence="6">
    <location>
        <begin position="294"/>
        <end position="319"/>
    </location>
</feature>
<feature type="transmembrane region" description="Helical" evidence="6">
    <location>
        <begin position="340"/>
        <end position="361"/>
    </location>
</feature>
<feature type="compositionally biased region" description="Basic and acidic residues" evidence="5">
    <location>
        <begin position="221"/>
        <end position="236"/>
    </location>
</feature>